<dbReference type="RefSeq" id="WP_349641527.1">
    <property type="nucleotide sequence ID" value="NZ_CAWVOH010000001.1"/>
</dbReference>
<proteinExistence type="inferred from homology"/>
<keyword evidence="4" id="KW-1185">Reference proteome</keyword>
<reference evidence="3 4" key="1">
    <citation type="submission" date="2024-01" db="EMBL/GenBank/DDBJ databases">
        <authorList>
            <person name="Botero Cardona J."/>
        </authorList>
    </citation>
    <scope>NUCLEOTIDE SEQUENCE [LARGE SCALE GENOMIC DNA]</scope>
    <source>
        <strain evidence="3 4">LMG 33000</strain>
    </source>
</reference>
<dbReference type="CDD" id="cd05233">
    <property type="entry name" value="SDR_c"/>
    <property type="match status" value="1"/>
</dbReference>
<dbReference type="PANTHER" id="PTHR43477:SF1">
    <property type="entry name" value="DIHYDROANTICAPSIN 7-DEHYDROGENASE"/>
    <property type="match status" value="1"/>
</dbReference>
<gene>
    <name evidence="3" type="ORF">R54876_GBNLAHCA_00541</name>
</gene>
<dbReference type="Gene3D" id="3.40.50.720">
    <property type="entry name" value="NAD(P)-binding Rossmann-like Domain"/>
    <property type="match status" value="1"/>
</dbReference>
<dbReference type="InterPro" id="IPR036291">
    <property type="entry name" value="NAD(P)-bd_dom_sf"/>
</dbReference>
<evidence type="ECO:0000256" key="1">
    <source>
        <dbReference type="ARBA" id="ARBA00006484"/>
    </source>
</evidence>
<dbReference type="InterPro" id="IPR002347">
    <property type="entry name" value="SDR_fam"/>
</dbReference>
<organism evidence="3 4">
    <name type="scientific">Eupransor demetentiae</name>
    <dbReference type="NCBI Taxonomy" id="3109584"/>
    <lineage>
        <taxon>Bacteria</taxon>
        <taxon>Bacillati</taxon>
        <taxon>Bacillota</taxon>
        <taxon>Bacilli</taxon>
        <taxon>Lactobacillales</taxon>
        <taxon>Lactobacillaceae</taxon>
        <taxon>Eupransor</taxon>
    </lineage>
</organism>
<dbReference type="EC" id="1.1.1.100" evidence="3"/>
<dbReference type="EMBL" id="CAWVOH010000001">
    <property type="protein sequence ID" value="CAK8053982.1"/>
    <property type="molecule type" value="Genomic_DNA"/>
</dbReference>
<dbReference type="PROSITE" id="PS00061">
    <property type="entry name" value="ADH_SHORT"/>
    <property type="match status" value="1"/>
</dbReference>
<dbReference type="PRINTS" id="PR00080">
    <property type="entry name" value="SDRFAMILY"/>
</dbReference>
<evidence type="ECO:0000313" key="4">
    <source>
        <dbReference type="Proteomes" id="UP001314241"/>
    </source>
</evidence>
<evidence type="ECO:0000313" key="3">
    <source>
        <dbReference type="EMBL" id="CAK8053982.1"/>
    </source>
</evidence>
<name>A0ABM9N492_9LACO</name>
<keyword evidence="2 3" id="KW-0560">Oxidoreductase</keyword>
<dbReference type="GO" id="GO:0004316">
    <property type="term" value="F:3-oxoacyl-[acyl-carrier-protein] reductase (NADPH) activity"/>
    <property type="evidence" value="ECO:0007669"/>
    <property type="project" value="UniProtKB-EC"/>
</dbReference>
<evidence type="ECO:0000256" key="2">
    <source>
        <dbReference type="ARBA" id="ARBA00023002"/>
    </source>
</evidence>
<comment type="caution">
    <text evidence="3">The sequence shown here is derived from an EMBL/GenBank/DDBJ whole genome shotgun (WGS) entry which is preliminary data.</text>
</comment>
<dbReference type="InterPro" id="IPR051122">
    <property type="entry name" value="SDR_DHRS6-like"/>
</dbReference>
<comment type="similarity">
    <text evidence="1">Belongs to the short-chain dehydrogenases/reductases (SDR) family.</text>
</comment>
<dbReference type="PRINTS" id="PR00081">
    <property type="entry name" value="GDHRDH"/>
</dbReference>
<dbReference type="SUPFAM" id="SSF51735">
    <property type="entry name" value="NAD(P)-binding Rossmann-fold domains"/>
    <property type="match status" value="1"/>
</dbReference>
<dbReference type="NCBIfam" id="NF005118">
    <property type="entry name" value="PRK06550.1"/>
    <property type="match status" value="1"/>
</dbReference>
<protein>
    <submittedName>
        <fullName evidence="3">Short-chain alcohol dehydrogenase family (FabG)</fullName>
        <ecNumber evidence="3">1.1.1.100</ecNumber>
    </submittedName>
</protein>
<accession>A0ABM9N492</accession>
<dbReference type="PANTHER" id="PTHR43477">
    <property type="entry name" value="DIHYDROANTICAPSIN 7-DEHYDROGENASE"/>
    <property type="match status" value="1"/>
</dbReference>
<dbReference type="InterPro" id="IPR020904">
    <property type="entry name" value="Sc_DH/Rdtase_CS"/>
</dbReference>
<dbReference type="Proteomes" id="UP001314241">
    <property type="component" value="Unassembled WGS sequence"/>
</dbReference>
<dbReference type="Pfam" id="PF13561">
    <property type="entry name" value="adh_short_C2"/>
    <property type="match status" value="1"/>
</dbReference>
<sequence length="245" mass="26619">MIDQDYHNQIVFVTGAASGIGFCQMTTYLEAGAEVWALDRDQINFEHPNLHKVKLDLSQHQKLLDWLANFEARDKIDTLLNTAGILDAFKPSLETNLAAWQHVFDVNVTPMYLLTNAFLPGMLTRKSGHIINMASIAGLIAGGGGAAYTASKHAIVGYTKQLAFDYANQGIHVQAIAPGAIETPMNAADFAGEGLMAKQVAQQTPARRWAQPQEVADLTLYLTSPQADYLNGNVIPIDGGWSLGH</sequence>